<dbReference type="SUPFAM" id="SSF47598">
    <property type="entry name" value="Ribbon-helix-helix"/>
    <property type="match status" value="1"/>
</dbReference>
<gene>
    <name evidence="2" type="ORF">DEH80_08125</name>
</gene>
<dbReference type="GO" id="GO:0006355">
    <property type="term" value="P:regulation of DNA-templated transcription"/>
    <property type="evidence" value="ECO:0007669"/>
    <property type="project" value="InterPro"/>
</dbReference>
<organism evidence="2 3">
    <name type="scientific">Abyssibacter profundi</name>
    <dbReference type="NCBI Taxonomy" id="2182787"/>
    <lineage>
        <taxon>Bacteria</taxon>
        <taxon>Pseudomonadati</taxon>
        <taxon>Pseudomonadota</taxon>
        <taxon>Gammaproteobacteria</taxon>
        <taxon>Chromatiales</taxon>
        <taxon>Oceanococcaceae</taxon>
        <taxon>Abyssibacter</taxon>
    </lineage>
</organism>
<dbReference type="Pfam" id="PF22513">
    <property type="entry name" value="FitA-like_RHH"/>
    <property type="match status" value="1"/>
</dbReference>
<reference evidence="2 3" key="1">
    <citation type="submission" date="2018-05" db="EMBL/GenBank/DDBJ databases">
        <title>Abyssibacter profundi OUC007T gen. nov., sp. nov, a marine bacterium isolated from seawater of the Mariana Trench.</title>
        <authorList>
            <person name="Zhou S."/>
        </authorList>
    </citation>
    <scope>NUCLEOTIDE SEQUENCE [LARGE SCALE GENOMIC DNA]</scope>
    <source>
        <strain evidence="2 3">OUC007</strain>
    </source>
</reference>
<keyword evidence="3" id="KW-1185">Reference proteome</keyword>
<evidence type="ECO:0000313" key="2">
    <source>
        <dbReference type="EMBL" id="PWN56339.1"/>
    </source>
</evidence>
<dbReference type="InterPro" id="IPR053853">
    <property type="entry name" value="FitA-like_RHH"/>
</dbReference>
<dbReference type="Gene3D" id="1.10.1220.10">
    <property type="entry name" value="Met repressor-like"/>
    <property type="match status" value="1"/>
</dbReference>
<proteinExistence type="predicted"/>
<name>A0A363ULM9_9GAMM</name>
<comment type="caution">
    <text evidence="2">The sequence shown here is derived from an EMBL/GenBank/DDBJ whole genome shotgun (WGS) entry which is preliminary data.</text>
</comment>
<protein>
    <submittedName>
        <fullName evidence="2">DNA-binding protein</fullName>
    </submittedName>
</protein>
<dbReference type="OrthoDB" id="2389872at2"/>
<dbReference type="GO" id="GO:0003677">
    <property type="term" value="F:DNA binding"/>
    <property type="evidence" value="ECO:0007669"/>
    <property type="project" value="UniProtKB-KW"/>
</dbReference>
<feature type="domain" description="Antitoxin FitA-like ribbon-helix-helix" evidence="1">
    <location>
        <begin position="2"/>
        <end position="39"/>
    </location>
</feature>
<dbReference type="InterPro" id="IPR013321">
    <property type="entry name" value="Arc_rbn_hlx_hlx"/>
</dbReference>
<keyword evidence="2" id="KW-0238">DNA-binding</keyword>
<evidence type="ECO:0000313" key="3">
    <source>
        <dbReference type="Proteomes" id="UP000251800"/>
    </source>
</evidence>
<evidence type="ECO:0000259" key="1">
    <source>
        <dbReference type="Pfam" id="PF22513"/>
    </source>
</evidence>
<dbReference type="Proteomes" id="UP000251800">
    <property type="component" value="Unassembled WGS sequence"/>
</dbReference>
<dbReference type="AlphaFoldDB" id="A0A363ULM9"/>
<dbReference type="EMBL" id="QEQK01000006">
    <property type="protein sequence ID" value="PWN56339.1"/>
    <property type="molecule type" value="Genomic_DNA"/>
</dbReference>
<dbReference type="InterPro" id="IPR010985">
    <property type="entry name" value="Ribbon_hlx_hlx"/>
</dbReference>
<sequence length="77" mass="8637">MAQLIVRNLEDEVVRALKISAAEHGRSAEEEHRELLRSVLLRQGKPQPDFKSLLASIPAGDDDIFERSRDTGRDVAL</sequence>
<dbReference type="RefSeq" id="WP_109720110.1">
    <property type="nucleotide sequence ID" value="NZ_QEQK01000006.1"/>
</dbReference>
<accession>A0A363ULM9</accession>